<dbReference type="Proteomes" id="UP000171701">
    <property type="component" value="Segment"/>
</dbReference>
<dbReference type="OrthoDB" id="13102at10239"/>
<reference evidence="2 3" key="2">
    <citation type="journal article" date="2015" name="Genome Announc.">
        <title>Complete Genome Sequences of Mandrillus leucophaeus and Papio ursinus Cytomegaloviruses.</title>
        <authorList>
            <person name="Blewett E.L."/>
            <person name="Sherrod C.J."/>
            <person name="Texier J.R."/>
            <person name="Conrad T.M."/>
            <person name="Dittmer D.P."/>
        </authorList>
    </citation>
    <scope>NUCLEOTIDE SEQUENCE [LARGE SCALE GENOMIC DNA]</scope>
    <source>
        <strain evidence="2">OCOM4-52</strain>
    </source>
</reference>
<dbReference type="KEGG" id="vg:24284847"/>
<protein>
    <submittedName>
        <fullName evidence="2">UL92</fullName>
    </submittedName>
</protein>
<dbReference type="EMBL" id="KR351281">
    <property type="protein sequence ID" value="AKG51593.1"/>
    <property type="molecule type" value="Genomic_DNA"/>
</dbReference>
<organism evidence="2 3">
    <name type="scientific">Papiine betaherpesvirus 4</name>
    <dbReference type="NCBI Taxonomy" id="2560624"/>
    <lineage>
        <taxon>Viruses</taxon>
        <taxon>Duplodnaviria</taxon>
        <taxon>Heunggongvirae</taxon>
        <taxon>Peploviricota</taxon>
        <taxon>Herviviricetes</taxon>
        <taxon>Herpesvirales</taxon>
        <taxon>Orthoherpesviridae</taxon>
        <taxon>Betaherpesvirinae</taxon>
        <taxon>Cytomegalovirus</taxon>
        <taxon>Cytomegalovirus papiinebeta4</taxon>
    </lineage>
</organism>
<sequence length="258" mass="28882">MTFWTRVAAAAAAAMSSHHHQQPPQPQPQPQPPQHPRLARGRPPKSGTLGTTSAVPDSCDVSGACDMRHVQNVFTEEIQLHSLYVCTRCFRTHLCDLGSSCALISTLEGSVCVKTGLVYEALYPMAREHALEPIEETSLDDVNVIGAVLTEVYRYLMSHAARYADVIQEVVERDRLKKQVEDSIYFTFNKVFRSMQNVNRISVPIISQLFIQLIIGIYSKQTKYDSCVIKVSRKKREDALLKQMRSEYGNAPVFGPGV</sequence>
<reference evidence="2 3" key="1">
    <citation type="journal article" date="2001" name="Arch. Virol.">
        <title>Isolation and characterization of an endogenous cytomegalovirus (BaCMV) from baboons.</title>
        <authorList>
            <person name="Blewett E.L."/>
            <person name="White G."/>
            <person name="Saliki J.T."/>
            <person name="Eberle R."/>
        </authorList>
    </citation>
    <scope>NUCLEOTIDE SEQUENCE [LARGE SCALE GENOMIC DNA]</scope>
    <source>
        <strain evidence="2">OCOM4-52</strain>
    </source>
</reference>
<keyword evidence="3" id="KW-1185">Reference proteome</keyword>
<dbReference type="InterPro" id="IPR004289">
    <property type="entry name" value="Herpes_UL92"/>
</dbReference>
<name>A0A0F7G9A9_9BETA</name>
<evidence type="ECO:0000313" key="2">
    <source>
        <dbReference type="EMBL" id="AKG51593.1"/>
    </source>
</evidence>
<dbReference type="Pfam" id="PF03048">
    <property type="entry name" value="Herpes_UL92"/>
    <property type="match status" value="1"/>
</dbReference>
<feature type="compositionally biased region" description="Pro residues" evidence="1">
    <location>
        <begin position="23"/>
        <end position="35"/>
    </location>
</feature>
<evidence type="ECO:0000313" key="3">
    <source>
        <dbReference type="Proteomes" id="UP000171701"/>
    </source>
</evidence>
<feature type="region of interest" description="Disordered" evidence="1">
    <location>
        <begin position="14"/>
        <end position="55"/>
    </location>
</feature>
<accession>A0A0F7G9A9</accession>
<evidence type="ECO:0000256" key="1">
    <source>
        <dbReference type="SAM" id="MobiDB-lite"/>
    </source>
</evidence>
<proteinExistence type="predicted"/>